<evidence type="ECO:0000259" key="1">
    <source>
        <dbReference type="Pfam" id="PF01408"/>
    </source>
</evidence>
<reference evidence="3" key="2">
    <citation type="journal article" date="2021" name="PeerJ">
        <title>Extensive microbial diversity within the chicken gut microbiome revealed by metagenomics and culture.</title>
        <authorList>
            <person name="Gilroy R."/>
            <person name="Ravi A."/>
            <person name="Getino M."/>
            <person name="Pursley I."/>
            <person name="Horton D.L."/>
            <person name="Alikhan N.F."/>
            <person name="Baker D."/>
            <person name="Gharbi K."/>
            <person name="Hall N."/>
            <person name="Watson M."/>
            <person name="Adriaenssens E.M."/>
            <person name="Foster-Nyarko E."/>
            <person name="Jarju S."/>
            <person name="Secka A."/>
            <person name="Antonio M."/>
            <person name="Oren A."/>
            <person name="Chaudhuri R.R."/>
            <person name="La Ragione R."/>
            <person name="Hildebrand F."/>
            <person name="Pallen M.J."/>
        </authorList>
    </citation>
    <scope>NUCLEOTIDE SEQUENCE</scope>
    <source>
        <strain evidence="3">3924</strain>
    </source>
</reference>
<dbReference type="SUPFAM" id="SSF51735">
    <property type="entry name" value="NAD(P)-binding Rossmann-fold domains"/>
    <property type="match status" value="1"/>
</dbReference>
<protein>
    <submittedName>
        <fullName evidence="3">Gfo/Idh/MocA family oxidoreductase</fullName>
    </submittedName>
</protein>
<dbReference type="GO" id="GO:0000166">
    <property type="term" value="F:nucleotide binding"/>
    <property type="evidence" value="ECO:0007669"/>
    <property type="project" value="InterPro"/>
</dbReference>
<dbReference type="InterPro" id="IPR000683">
    <property type="entry name" value="Gfo/Idh/MocA-like_OxRdtase_N"/>
</dbReference>
<dbReference type="InterPro" id="IPR036291">
    <property type="entry name" value="NAD(P)-bd_dom_sf"/>
</dbReference>
<evidence type="ECO:0000259" key="2">
    <source>
        <dbReference type="Pfam" id="PF02894"/>
    </source>
</evidence>
<dbReference type="InterPro" id="IPR052515">
    <property type="entry name" value="Gfo/Idh/MocA_Oxidoreductase"/>
</dbReference>
<proteinExistence type="predicted"/>
<dbReference type="Gene3D" id="3.40.50.720">
    <property type="entry name" value="NAD(P)-binding Rossmann-like Domain"/>
    <property type="match status" value="1"/>
</dbReference>
<dbReference type="PANTHER" id="PTHR43249:SF1">
    <property type="entry name" value="D-GLUCOSIDE 3-DEHYDROGENASE"/>
    <property type="match status" value="1"/>
</dbReference>
<evidence type="ECO:0000313" key="4">
    <source>
        <dbReference type="Proteomes" id="UP000712007"/>
    </source>
</evidence>
<feature type="domain" description="Gfo/Idh/MocA-like oxidoreductase C-terminal" evidence="2">
    <location>
        <begin position="151"/>
        <end position="223"/>
    </location>
</feature>
<sequence>MKNFALIGVAGYVAPRHLRAISGTGNRLVAAYDKFDSVGILDSYFPDTAFFTEQELFDRHCTKLKGSEKEIDYLSICTPNYLHDAHTRYGLRMGADVICEKPLVLNPWNIDGLKKMEQETGHRIYTILQLRLHESIIALKQKVDSAPRDKIYDVELTYITSRGNWYYTSWKGDEHKSGGVATNIGIHFYDMLQWVFGNVKSNIVHVSTHDRVAGYLELDRARVRYFLSINADTLPQCALEDGKRTYRAINIDGEEFEFSQGFTELHTESYRRILSGNGFGVEDARAAINMVYDIRNAQPVGLKGDYHPMARLPIAKHPFGW</sequence>
<dbReference type="Proteomes" id="UP000712007">
    <property type="component" value="Unassembled WGS sequence"/>
</dbReference>
<dbReference type="Gene3D" id="3.30.360.10">
    <property type="entry name" value="Dihydrodipicolinate Reductase, domain 2"/>
    <property type="match status" value="1"/>
</dbReference>
<feature type="domain" description="Gfo/Idh/MocA-like oxidoreductase N-terminal" evidence="1">
    <location>
        <begin position="3"/>
        <end position="124"/>
    </location>
</feature>
<dbReference type="EMBL" id="JADIMV010000054">
    <property type="protein sequence ID" value="MBO8439632.1"/>
    <property type="molecule type" value="Genomic_DNA"/>
</dbReference>
<dbReference type="AlphaFoldDB" id="A0A940DKW8"/>
<comment type="caution">
    <text evidence="3">The sequence shown here is derived from an EMBL/GenBank/DDBJ whole genome shotgun (WGS) entry which is preliminary data.</text>
</comment>
<accession>A0A940DKW8</accession>
<dbReference type="PANTHER" id="PTHR43249">
    <property type="entry name" value="UDP-N-ACETYL-2-AMINO-2-DEOXY-D-GLUCURONATE OXIDASE"/>
    <property type="match status" value="1"/>
</dbReference>
<dbReference type="Pfam" id="PF02894">
    <property type="entry name" value="GFO_IDH_MocA_C"/>
    <property type="match status" value="1"/>
</dbReference>
<reference evidence="3" key="1">
    <citation type="submission" date="2020-10" db="EMBL/GenBank/DDBJ databases">
        <authorList>
            <person name="Gilroy R."/>
        </authorList>
    </citation>
    <scope>NUCLEOTIDE SEQUENCE</scope>
    <source>
        <strain evidence="3">3924</strain>
    </source>
</reference>
<gene>
    <name evidence="3" type="ORF">IAC51_03170</name>
</gene>
<evidence type="ECO:0000313" key="3">
    <source>
        <dbReference type="EMBL" id="MBO8439632.1"/>
    </source>
</evidence>
<name>A0A940DKW8_9BACT</name>
<dbReference type="InterPro" id="IPR004104">
    <property type="entry name" value="Gfo/Idh/MocA-like_OxRdtase_C"/>
</dbReference>
<organism evidence="3 4">
    <name type="scientific">Candidatus Aphodosoma intestinipullorum</name>
    <dbReference type="NCBI Taxonomy" id="2840674"/>
    <lineage>
        <taxon>Bacteria</taxon>
        <taxon>Pseudomonadati</taxon>
        <taxon>Bacteroidota</taxon>
        <taxon>Bacteroidia</taxon>
        <taxon>Bacteroidales</taxon>
        <taxon>Candidatus Aphodosoma</taxon>
    </lineage>
</organism>
<dbReference type="Pfam" id="PF01408">
    <property type="entry name" value="GFO_IDH_MocA"/>
    <property type="match status" value="1"/>
</dbReference>